<sequence>MDRKWLIQFITEQYNAYEENPWKKYPNYAVFRHKNNQKWFALIMDIPKSKLGLPSHEMIDVLNVKCDPLLISTLRNEKGVYPAYHMNKENWVTLALDGSIKDDQLKWLLDQSFELTASKNKKK</sequence>
<dbReference type="GO" id="GO:0003677">
    <property type="term" value="F:DNA binding"/>
    <property type="evidence" value="ECO:0007669"/>
    <property type="project" value="UniProtKB-KW"/>
</dbReference>
<proteinExistence type="predicted"/>
<keyword evidence="1" id="KW-0238">DNA-binding</keyword>
<dbReference type="InterPro" id="IPR007351">
    <property type="entry name" value="YjbR"/>
</dbReference>
<dbReference type="EMBL" id="JACCKS010000025">
    <property type="protein sequence ID" value="NZA39749.1"/>
    <property type="molecule type" value="Genomic_DNA"/>
</dbReference>
<dbReference type="PANTHER" id="PTHR35145:SF1">
    <property type="entry name" value="CYTOPLASMIC PROTEIN"/>
    <property type="match status" value="1"/>
</dbReference>
<dbReference type="InterPro" id="IPR038056">
    <property type="entry name" value="YjbR-like_sf"/>
</dbReference>
<evidence type="ECO:0000313" key="2">
    <source>
        <dbReference type="Proteomes" id="UP000586254"/>
    </source>
</evidence>
<gene>
    <name evidence="1" type="ORF">H0N91_16835</name>
</gene>
<dbReference type="Pfam" id="PF04237">
    <property type="entry name" value="YjbR"/>
    <property type="match status" value="1"/>
</dbReference>
<dbReference type="Proteomes" id="UP000586254">
    <property type="component" value="Unassembled WGS sequence"/>
</dbReference>
<dbReference type="RefSeq" id="WP_180494007.1">
    <property type="nucleotide sequence ID" value="NZ_JACCKS010000025.1"/>
</dbReference>
<accession>A0A853JTU1</accession>
<protein>
    <submittedName>
        <fullName evidence="1">MmcQ/YjbR family DNA-binding protein</fullName>
    </submittedName>
</protein>
<comment type="caution">
    <text evidence="1">The sequence shown here is derived from an EMBL/GenBank/DDBJ whole genome shotgun (WGS) entry which is preliminary data.</text>
</comment>
<reference evidence="1 2" key="1">
    <citation type="submission" date="2020-07" db="EMBL/GenBank/DDBJ databases">
        <title>Organ Donor 1.</title>
        <authorList>
            <person name="Marsh A.J."/>
            <person name="Azcarate-Peril M.A."/>
        </authorList>
    </citation>
    <scope>NUCLEOTIDE SEQUENCE [LARGE SCALE GENOMIC DNA]</scope>
    <source>
        <strain evidence="1 2">AMC0717</strain>
    </source>
</reference>
<evidence type="ECO:0000313" key="1">
    <source>
        <dbReference type="EMBL" id="NZA39749.1"/>
    </source>
</evidence>
<dbReference type="AlphaFoldDB" id="A0A853JTU1"/>
<dbReference type="SUPFAM" id="SSF142906">
    <property type="entry name" value="YjbR-like"/>
    <property type="match status" value="1"/>
</dbReference>
<dbReference type="Gene3D" id="3.90.1150.30">
    <property type="match status" value="1"/>
</dbReference>
<organism evidence="1 2">
    <name type="scientific">Eubacterium callanderi</name>
    <dbReference type="NCBI Taxonomy" id="53442"/>
    <lineage>
        <taxon>Bacteria</taxon>
        <taxon>Bacillati</taxon>
        <taxon>Bacillota</taxon>
        <taxon>Clostridia</taxon>
        <taxon>Eubacteriales</taxon>
        <taxon>Eubacteriaceae</taxon>
        <taxon>Eubacterium</taxon>
    </lineage>
</organism>
<name>A0A853JTU1_9FIRM</name>
<dbReference type="PANTHER" id="PTHR35145">
    <property type="entry name" value="CYTOPLASMIC PROTEIN-RELATED"/>
    <property type="match status" value="1"/>
</dbReference>
<dbReference type="InterPro" id="IPR058532">
    <property type="entry name" value="YjbR/MT2646/Rv2570-like"/>
</dbReference>